<dbReference type="eggNOG" id="arCOG00784">
    <property type="taxonomic scope" value="Archaea"/>
</dbReference>
<comment type="subunit">
    <text evidence="6">Consists of a catalytic RNA component and at least 4-5 protein subunits.</text>
</comment>
<dbReference type="KEGG" id="mcn:Mcup_1959"/>
<dbReference type="GO" id="GO:0004526">
    <property type="term" value="F:ribonuclease P activity"/>
    <property type="evidence" value="ECO:0007669"/>
    <property type="project" value="UniProtKB-UniRule"/>
</dbReference>
<evidence type="ECO:0000313" key="7">
    <source>
        <dbReference type="EMBL" id="AEB96061.1"/>
    </source>
</evidence>
<evidence type="ECO:0000313" key="8">
    <source>
        <dbReference type="Proteomes" id="UP000007812"/>
    </source>
</evidence>
<keyword evidence="2 6" id="KW-0819">tRNA processing</keyword>
<dbReference type="EMBL" id="CP002656">
    <property type="protein sequence ID" value="AEB96061.1"/>
    <property type="molecule type" value="Genomic_DNA"/>
</dbReference>
<dbReference type="InterPro" id="IPR023538">
    <property type="entry name" value="RNP1"/>
</dbReference>
<dbReference type="Pfam" id="PF01868">
    <property type="entry name" value="RNase_P-MRP_p29"/>
    <property type="match status" value="1"/>
</dbReference>
<comment type="similarity">
    <text evidence="6">Belongs to the eukaryotic/archaeal RNase P protein component 1 family.</text>
</comment>
<dbReference type="GO" id="GO:0005737">
    <property type="term" value="C:cytoplasm"/>
    <property type="evidence" value="ECO:0007669"/>
    <property type="project" value="UniProtKB-SubCell"/>
</dbReference>
<dbReference type="Gene3D" id="2.30.30.210">
    <property type="entry name" value="Ribonuclease P/MRP, subunit p29"/>
    <property type="match status" value="1"/>
</dbReference>
<dbReference type="AlphaFoldDB" id="F4G1Q4"/>
<dbReference type="GO" id="GO:0030677">
    <property type="term" value="C:ribonuclease P complex"/>
    <property type="evidence" value="ECO:0007669"/>
    <property type="project" value="UniProtKB-UniRule"/>
</dbReference>
<keyword evidence="3 6" id="KW-0540">Nuclease</keyword>
<gene>
    <name evidence="6" type="primary">rnp1</name>
    <name evidence="7" type="ordered locus">Mcup_1959</name>
</gene>
<dbReference type="RefSeq" id="WP_013738559.1">
    <property type="nucleotide sequence ID" value="NC_015435.1"/>
</dbReference>
<dbReference type="HOGENOM" id="CLU_107020_3_0_2"/>
<keyword evidence="8" id="KW-1185">Reference proteome</keyword>
<dbReference type="GO" id="GO:0001682">
    <property type="term" value="P:tRNA 5'-leader removal"/>
    <property type="evidence" value="ECO:0007669"/>
    <property type="project" value="UniProtKB-UniRule"/>
</dbReference>
<dbReference type="OrthoDB" id="39019at2157"/>
<comment type="subcellular location">
    <subcellularLocation>
        <location evidence="6">Cytoplasm</location>
    </subcellularLocation>
</comment>
<proteinExistence type="inferred from homology"/>
<dbReference type="HAMAP" id="MF_00754">
    <property type="entry name" value="RNase_P_1"/>
    <property type="match status" value="1"/>
</dbReference>
<dbReference type="EC" id="3.1.26.5" evidence="6"/>
<dbReference type="Proteomes" id="UP000007812">
    <property type="component" value="Chromosome"/>
</dbReference>
<evidence type="ECO:0000256" key="2">
    <source>
        <dbReference type="ARBA" id="ARBA00022694"/>
    </source>
</evidence>
<dbReference type="STRING" id="1006006.Mcup_1959"/>
<dbReference type="GO" id="GO:0003723">
    <property type="term" value="F:RNA binding"/>
    <property type="evidence" value="ECO:0007669"/>
    <property type="project" value="InterPro"/>
</dbReference>
<keyword evidence="1 6" id="KW-0963">Cytoplasm</keyword>
<evidence type="ECO:0000256" key="5">
    <source>
        <dbReference type="ARBA" id="ARBA00022801"/>
    </source>
</evidence>
<reference evidence="7 8" key="1">
    <citation type="journal article" date="2011" name="J. Bacteriol.">
        <title>Complete genome sequence of Metallosphaera cuprina, a metal sulfide-oxidizing archaeon from a hot spring.</title>
        <authorList>
            <person name="Liu L.J."/>
            <person name="You X.Y."/>
            <person name="Zheng H."/>
            <person name="Wang S."/>
            <person name="Jiang C.Y."/>
            <person name="Liu S.J."/>
        </authorList>
    </citation>
    <scope>NUCLEOTIDE SEQUENCE [LARGE SCALE GENOMIC DNA]</scope>
    <source>
        <strain evidence="7 8">Ar-4</strain>
    </source>
</reference>
<keyword evidence="4 6" id="KW-0255">Endonuclease</keyword>
<sequence>MRKNNFSFYDLIGGHLKIIAYSDHSLVGREGTIIYESERTIVIKDKRTFFTIIKANGIYEIDFKGQHITISGEALGGKPVKRLR</sequence>
<dbReference type="InterPro" id="IPR023534">
    <property type="entry name" value="Rof/RNase_P-like"/>
</dbReference>
<dbReference type="GeneID" id="10494147"/>
<evidence type="ECO:0000256" key="3">
    <source>
        <dbReference type="ARBA" id="ARBA00022722"/>
    </source>
</evidence>
<evidence type="ECO:0000256" key="4">
    <source>
        <dbReference type="ARBA" id="ARBA00022759"/>
    </source>
</evidence>
<protein>
    <recommendedName>
        <fullName evidence="6">Ribonuclease P protein component 1</fullName>
        <shortName evidence="6">RNase P component 1</shortName>
        <ecNumber evidence="6">3.1.26.5</ecNumber>
    </recommendedName>
    <alternativeName>
        <fullName evidence="6">Rpp29</fullName>
    </alternativeName>
</protein>
<accession>F4G1Q4</accession>
<dbReference type="PATRIC" id="fig|1006006.8.peg.1961"/>
<organism evidence="7 8">
    <name type="scientific">Metallosphaera cuprina (strain Ar-4)</name>
    <dbReference type="NCBI Taxonomy" id="1006006"/>
    <lineage>
        <taxon>Archaea</taxon>
        <taxon>Thermoproteota</taxon>
        <taxon>Thermoprotei</taxon>
        <taxon>Sulfolobales</taxon>
        <taxon>Sulfolobaceae</taxon>
        <taxon>Metallosphaera</taxon>
    </lineage>
</organism>
<comment type="catalytic activity">
    <reaction evidence="6">
        <text>Endonucleolytic cleavage of RNA, removing 5'-extranucleotides from tRNA precursor.</text>
        <dbReference type="EC" id="3.1.26.5"/>
    </reaction>
</comment>
<comment type="function">
    <text evidence="6">Part of ribonuclease P, a protein complex that generates mature tRNA molecules by cleaving their 5'-ends.</text>
</comment>
<name>F4G1Q4_METCR</name>
<dbReference type="InterPro" id="IPR036980">
    <property type="entry name" value="RNase_P/MRP_Rpp29_sf"/>
</dbReference>
<keyword evidence="5 6" id="KW-0378">Hydrolase</keyword>
<evidence type="ECO:0000256" key="1">
    <source>
        <dbReference type="ARBA" id="ARBA00022490"/>
    </source>
</evidence>
<dbReference type="SUPFAM" id="SSF101744">
    <property type="entry name" value="Rof/RNase P subunit-like"/>
    <property type="match status" value="1"/>
</dbReference>
<dbReference type="InterPro" id="IPR002730">
    <property type="entry name" value="Rpp29/RNP1"/>
</dbReference>
<evidence type="ECO:0000256" key="6">
    <source>
        <dbReference type="HAMAP-Rule" id="MF_00754"/>
    </source>
</evidence>